<dbReference type="InterPro" id="IPR015943">
    <property type="entry name" value="WD40/YVTN_repeat-like_dom_sf"/>
</dbReference>
<evidence type="ECO:0000313" key="9">
    <source>
        <dbReference type="EMBL" id="KRX03337.1"/>
    </source>
</evidence>
<accession>A0A0V0QLV2</accession>
<organism evidence="9 10">
    <name type="scientific">Pseudocohnilembus persalinus</name>
    <name type="common">Ciliate</name>
    <dbReference type="NCBI Taxonomy" id="266149"/>
    <lineage>
        <taxon>Eukaryota</taxon>
        <taxon>Sar</taxon>
        <taxon>Alveolata</taxon>
        <taxon>Ciliophora</taxon>
        <taxon>Intramacronucleata</taxon>
        <taxon>Oligohymenophorea</taxon>
        <taxon>Scuticociliatia</taxon>
        <taxon>Philasterida</taxon>
        <taxon>Pseudocohnilembidae</taxon>
        <taxon>Pseudocohnilembus</taxon>
    </lineage>
</organism>
<keyword evidence="4" id="KW-0969">Cilium</keyword>
<feature type="domain" description="IF140/IFT172/WDR19 TPR" evidence="8">
    <location>
        <begin position="833"/>
        <end position="1078"/>
    </location>
</feature>
<dbReference type="Gene3D" id="1.25.40.470">
    <property type="match status" value="2"/>
</dbReference>
<dbReference type="SUPFAM" id="SSF48452">
    <property type="entry name" value="TPR-like"/>
    <property type="match status" value="2"/>
</dbReference>
<dbReference type="InterPro" id="IPR040379">
    <property type="entry name" value="WDR19/dyf-2"/>
</dbReference>
<evidence type="ECO:0000256" key="2">
    <source>
        <dbReference type="ARBA" id="ARBA00022574"/>
    </source>
</evidence>
<dbReference type="Gene3D" id="2.130.10.10">
    <property type="entry name" value="YVTN repeat-like/Quinoprotein amine dehydrogenase"/>
    <property type="match status" value="2"/>
</dbReference>
<dbReference type="OrthoDB" id="10250638at2759"/>
<dbReference type="SUPFAM" id="SSF69322">
    <property type="entry name" value="Tricorn protease domain 2"/>
    <property type="match status" value="1"/>
</dbReference>
<gene>
    <name evidence="9" type="ORF">PPERSA_05695</name>
</gene>
<dbReference type="GO" id="GO:0030991">
    <property type="term" value="C:intraciliary transport particle A"/>
    <property type="evidence" value="ECO:0007669"/>
    <property type="project" value="TreeGrafter"/>
</dbReference>
<keyword evidence="10" id="KW-1185">Reference proteome</keyword>
<evidence type="ECO:0000256" key="4">
    <source>
        <dbReference type="ARBA" id="ARBA00023069"/>
    </source>
</evidence>
<evidence type="ECO:0000256" key="1">
    <source>
        <dbReference type="ARBA" id="ARBA00004138"/>
    </source>
</evidence>
<reference evidence="9 10" key="1">
    <citation type="journal article" date="2015" name="Sci. Rep.">
        <title>Genome of the facultative scuticociliatosis pathogen Pseudocohnilembus persalinus provides insight into its virulence through horizontal gene transfer.</title>
        <authorList>
            <person name="Xiong J."/>
            <person name="Wang G."/>
            <person name="Cheng J."/>
            <person name="Tian M."/>
            <person name="Pan X."/>
            <person name="Warren A."/>
            <person name="Jiang C."/>
            <person name="Yuan D."/>
            <person name="Miao W."/>
        </authorList>
    </citation>
    <scope>NUCLEOTIDE SEQUENCE [LARGE SCALE GENOMIC DNA]</scope>
    <source>
        <strain evidence="9">36N120E</strain>
    </source>
</reference>
<dbReference type="Pfam" id="PF24762">
    <property type="entry name" value="TPR_IF140-IFT172"/>
    <property type="match status" value="1"/>
</dbReference>
<dbReference type="EMBL" id="LDAU01000135">
    <property type="protein sequence ID" value="KRX03337.1"/>
    <property type="molecule type" value="Genomic_DNA"/>
</dbReference>
<dbReference type="PANTHER" id="PTHR14920:SF0">
    <property type="entry name" value="WD REPEAT DOMAIN 19"/>
    <property type="match status" value="1"/>
</dbReference>
<comment type="subcellular location">
    <subcellularLocation>
        <location evidence="1">Cell projection</location>
        <location evidence="1">Cilium</location>
    </subcellularLocation>
</comment>
<comment type="caution">
    <text evidence="9">The sequence shown here is derived from an EMBL/GenBank/DDBJ whole genome shotgun (WGS) entry which is preliminary data.</text>
</comment>
<dbReference type="InterPro" id="IPR056168">
    <property type="entry name" value="TPR_IF140/IFT172/WDR19"/>
</dbReference>
<dbReference type="Pfam" id="PF15911">
    <property type="entry name" value="Beta-prop_WDR19_2nd"/>
    <property type="match status" value="1"/>
</dbReference>
<evidence type="ECO:0000313" key="10">
    <source>
        <dbReference type="Proteomes" id="UP000054937"/>
    </source>
</evidence>
<dbReference type="GO" id="GO:0005929">
    <property type="term" value="C:cilium"/>
    <property type="evidence" value="ECO:0007669"/>
    <property type="project" value="UniProtKB-SubCell"/>
</dbReference>
<evidence type="ECO:0000256" key="3">
    <source>
        <dbReference type="ARBA" id="ARBA00022737"/>
    </source>
</evidence>
<keyword evidence="5" id="KW-0966">Cell projection</keyword>
<evidence type="ECO:0000259" key="8">
    <source>
        <dbReference type="Pfam" id="PF24762"/>
    </source>
</evidence>
<dbReference type="OMA" id="NDMLTHT"/>
<dbReference type="InterPro" id="IPR011990">
    <property type="entry name" value="TPR-like_helical_dom_sf"/>
</dbReference>
<sequence>MISHINNSKRQEMSLQQTKKIFSFGSDYNGLGEVIFNWSQDYSFIAVCGESKNVYILDKRGKRIKEQLIQGKNKVVSLEWDKDNEILAVMQEGQNFVWLWNVFGNSINKLELDSEKPKVTFVKWSKTHPVLVVGSDKGGLLFYNKKNQKKIPTMGKHGKKVITGDWNKDGLLVTGSEDKQLTTSTYNSETVHESVAVKLEPKKVRWARPKTDQRDQPQKTITAVLSQKSILMYDIGSNKTPLELVFEQRYGKIVDYSLFGDGYIVVGFAEGYVAHISTHMQELSDEVSSERVFQSTLDALTTNDTVFKMAVAGENQIKIYNLATWSEIQNERIELPKNAGKVTKLTWSSNGQFLVASTQNGYIFGILTSIPSQTTSFGSFTAVLSGFTEVQIFDTSRQGNNLITMVMLSSEPNFVTLGPYHVVAGINNMVWYYMWLDQKRNGVIKGGDLVQKRDYYGSVKQVCVNGYWAAVLADNKCILHPIDPNQAPKDFKEKMYPNLSGTKILLQDNKGNTYYFEASSEYCAPIQGFPNKADQVLWDQANHNLFSVLENNQLYTFLINKNNIFGTIVAPIKELLSIDQLNQPNAQPVFTILDKGVKPLSMINGFLKCFTPSGSIQGQYLTSHSYLADYKWEEDTKEGHYRYYLQNLCLNQYSNSLFAATQMDNLKLYDALGRKALENVELDVAIKAFKLSKNLSMVMTIQSFYHENEKNIIFANIAMILGQYDLAQELFIKSSMPINAVEMRSDIQDYVTALNLAKKLAPQLEPYICRRLAMLRESQGNDQDARQLFEKSVINEESKILSERQKINQHNQQCMAGIARTSIKSGDINKGIQIAKNINDKPVLIEIAVVCENMKQYDEAAELYERAGMLEKAAVLYINQKEFKKASLLMNQIKSNKLLSTYAKSKEAEGDIQEAEKFYEKAEDWENVIRLNLMAQIYNFEKAKLIVRRKCQSSTGASMVAQVCDKEGFKDEACEFLILAGKKQEAFLIAQSSGCMDVYVSTLVEQVKNFSQEDALKVAQYYEGQNSWVKSAENYEKANNPGKALKLYFKCGDSYIPQMIDLVSKHKDQALLVQNLNDYLGGELGDGPKDPKWLLELQQAIGNTKAVVSIAITISQDEMDRASFKEAHRILFNTYQKLKEEQLGIPYDLEQRLLLVHSYQIVKRVVKSDDHENAAWLLHRVSSNISMFQAAKINIFTSAVIESSRAQIKVLAYKWAVELIRPENRKDINEKYKSKIENIARKPVRDEIVENRSECPYCKNLVEEYSLDCKQCQNMLPFCIASGKHIVLEWLTFCPECQFPANINYFKKVLQVDPTCPMCEKLVDSNQLTEVGQEGLAKLKQIRQGKPKEVEANK</sequence>
<feature type="domain" description="WDR19 WD40 repeat" evidence="6">
    <location>
        <begin position="382"/>
        <end position="497"/>
    </location>
</feature>
<dbReference type="Proteomes" id="UP000054937">
    <property type="component" value="Unassembled WGS sequence"/>
</dbReference>
<dbReference type="GO" id="GO:0035721">
    <property type="term" value="P:intraciliary retrograde transport"/>
    <property type="evidence" value="ECO:0007669"/>
    <property type="project" value="InterPro"/>
</dbReference>
<feature type="domain" description="WDR19 first beta-propeller" evidence="7">
    <location>
        <begin position="34"/>
        <end position="361"/>
    </location>
</feature>
<dbReference type="InterPro" id="IPR039468">
    <property type="entry name" value="WDR19_WD40_rpt"/>
</dbReference>
<dbReference type="Pfam" id="PF23389">
    <property type="entry name" value="Beta-prop_WDR19_1st"/>
    <property type="match status" value="1"/>
</dbReference>
<keyword evidence="2" id="KW-0853">WD repeat</keyword>
<evidence type="ECO:0000259" key="6">
    <source>
        <dbReference type="Pfam" id="PF15911"/>
    </source>
</evidence>
<dbReference type="InParanoid" id="A0A0V0QLV2"/>
<proteinExistence type="predicted"/>
<evidence type="ECO:0008006" key="11">
    <source>
        <dbReference type="Google" id="ProtNLM"/>
    </source>
</evidence>
<dbReference type="SUPFAM" id="SSF101908">
    <property type="entry name" value="Putative isomerase YbhE"/>
    <property type="match status" value="1"/>
</dbReference>
<evidence type="ECO:0000259" key="7">
    <source>
        <dbReference type="Pfam" id="PF23389"/>
    </source>
</evidence>
<evidence type="ECO:0000256" key="5">
    <source>
        <dbReference type="ARBA" id="ARBA00023273"/>
    </source>
</evidence>
<dbReference type="PANTHER" id="PTHR14920">
    <property type="entry name" value="OSMOTIC AVOIDANCE ABNORMAL PROTEIN 1/WD REPEAT MEMBRANE PROTEIN"/>
    <property type="match status" value="1"/>
</dbReference>
<name>A0A0V0QLV2_PSEPJ</name>
<dbReference type="GO" id="GO:0060271">
    <property type="term" value="P:cilium assembly"/>
    <property type="evidence" value="ECO:0007669"/>
    <property type="project" value="TreeGrafter"/>
</dbReference>
<keyword evidence="3" id="KW-0677">Repeat</keyword>
<protein>
    <recommendedName>
        <fullName evidence="11">WD40-repeat-containing domain</fullName>
    </recommendedName>
</protein>
<dbReference type="InterPro" id="IPR057855">
    <property type="entry name" value="Beta-prop_WDR19_1st"/>
</dbReference>